<dbReference type="EMBL" id="SJST01000001">
    <property type="protein sequence ID" value="TCD16344.1"/>
    <property type="molecule type" value="Genomic_DNA"/>
</dbReference>
<dbReference type="InterPro" id="IPR018550">
    <property type="entry name" value="Lipid-A_deacylase-rel"/>
</dbReference>
<evidence type="ECO:0000313" key="2">
    <source>
        <dbReference type="EMBL" id="TCD16344.1"/>
    </source>
</evidence>
<organism evidence="2 3">
    <name type="scientific">Oricola cellulosilytica</name>
    <dbReference type="NCBI Taxonomy" id="1429082"/>
    <lineage>
        <taxon>Bacteria</taxon>
        <taxon>Pseudomonadati</taxon>
        <taxon>Pseudomonadota</taxon>
        <taxon>Alphaproteobacteria</taxon>
        <taxon>Hyphomicrobiales</taxon>
        <taxon>Ahrensiaceae</taxon>
        <taxon>Oricola</taxon>
    </lineage>
</organism>
<keyword evidence="3" id="KW-1185">Reference proteome</keyword>
<gene>
    <name evidence="2" type="ORF">E0D97_02640</name>
</gene>
<evidence type="ECO:0008006" key="4">
    <source>
        <dbReference type="Google" id="ProtNLM"/>
    </source>
</evidence>
<protein>
    <recommendedName>
        <fullName evidence="4">Acyloxyacyl hydrolase</fullName>
    </recommendedName>
</protein>
<dbReference type="Pfam" id="PF09411">
    <property type="entry name" value="PagL"/>
    <property type="match status" value="1"/>
</dbReference>
<dbReference type="Proteomes" id="UP000291301">
    <property type="component" value="Unassembled WGS sequence"/>
</dbReference>
<dbReference type="AlphaFoldDB" id="A0A4R0PHU7"/>
<proteinExistence type="predicted"/>
<comment type="caution">
    <text evidence="2">The sequence shown here is derived from an EMBL/GenBank/DDBJ whole genome shotgun (WGS) entry which is preliminary data.</text>
</comment>
<evidence type="ECO:0000256" key="1">
    <source>
        <dbReference type="SAM" id="MobiDB-lite"/>
    </source>
</evidence>
<evidence type="ECO:0000313" key="3">
    <source>
        <dbReference type="Proteomes" id="UP000291301"/>
    </source>
</evidence>
<feature type="region of interest" description="Disordered" evidence="1">
    <location>
        <begin position="1"/>
        <end position="21"/>
    </location>
</feature>
<name>A0A4R0PHU7_9HYPH</name>
<accession>A0A4R0PHU7</accession>
<dbReference type="Gene3D" id="2.40.160.20">
    <property type="match status" value="1"/>
</dbReference>
<sequence>MQGTTQIPTGRGSARTPTCWKSGSVARSTKRGVLTRREDNGFVVNGEVLFPSPGFLSFIGSPRPYIGTDVAFVDDGATTVNVAYAGLNWQVHWTERFYTSASLGGSVNNADLSNGSPNHWGVGCNTLFHVGASAGVDVTERVSVEAYTNHFSNANQCFSNGGLESSGLRAGLKF</sequence>
<reference evidence="2 3" key="1">
    <citation type="journal article" date="2015" name="Antonie Van Leeuwenhoek">
        <title>Oricola cellulosilytica gen. nov., sp. nov., a cellulose-degrading bacterium of the family Phyllobacteriaceae isolated from surface seashore water, and emended descriptions of Mesorhizobium loti and Phyllobacterium myrsinacearum.</title>
        <authorList>
            <person name="Hameed A."/>
            <person name="Shahina M."/>
            <person name="Lai W.A."/>
            <person name="Lin S.Y."/>
            <person name="Young L.S."/>
            <person name="Liu Y.C."/>
            <person name="Hsu Y.H."/>
            <person name="Young C.C."/>
        </authorList>
    </citation>
    <scope>NUCLEOTIDE SEQUENCE [LARGE SCALE GENOMIC DNA]</scope>
    <source>
        <strain evidence="2 3">KCTC 52183</strain>
    </source>
</reference>